<dbReference type="EMBL" id="JAEQMY010000069">
    <property type="protein sequence ID" value="MBL0407226.1"/>
    <property type="molecule type" value="Genomic_DNA"/>
</dbReference>
<sequence length="462" mass="49189">MKAFGWNTVAWRRGAVAAALAGTMMTGTEASSQAPRTEGVSTFVASRDEVRVPSPPDRSATEAELAELKRLTAERSSTGAERAAYWATGGSAYRWNAVAADEMVLRAIPTPAAARHMALVHAAVHDAVVIAFEQKSVHNRARPIDQAKELKTSLATPISPSYPSEHAAAAGAASEVLAFLFPDKADVFRAMAEEAGRSRSIAGVAFPSDVAAGLALGRAVGGKAVERGKADGFDAKWTGSVPTTPGFWTGSNAILPLAGTWKTWLIASGDALRPAPPPAYDSPQKKAELAELKAIQRTPAMTSHAWFWEWGAGGSRAWHLWNEQTSRKVLEYGLAERPLEAARAFALASFAVHDAVVVCWDAKYAYWAMRPSQIDPELKPLFPPPNHPSYPAAHACISTAAGDTLAGLFPRDAEPLRALAKQAADSRMWAGIHFPSDVEAGRVIGEAVAKQAVVRASDVPMK</sequence>
<dbReference type="RefSeq" id="WP_202064218.1">
    <property type="nucleotide sequence ID" value="NZ_JAEQMY010000069.1"/>
</dbReference>
<feature type="domain" description="Phosphatidic acid phosphatase type 2/haloperoxidase" evidence="1">
    <location>
        <begin position="132"/>
        <end position="221"/>
    </location>
</feature>
<dbReference type="CDD" id="cd03380">
    <property type="entry name" value="PAP2_like_1"/>
    <property type="match status" value="1"/>
</dbReference>
<feature type="domain" description="Phosphatidic acid phosphatase type 2/haloperoxidase" evidence="1">
    <location>
        <begin position="355"/>
        <end position="450"/>
    </location>
</feature>
<protein>
    <submittedName>
        <fullName evidence="2">Phosphatase PAP2 family protein</fullName>
    </submittedName>
</protein>
<dbReference type="Proteomes" id="UP000605848">
    <property type="component" value="Unassembled WGS sequence"/>
</dbReference>
<dbReference type="InterPro" id="IPR000326">
    <property type="entry name" value="PAP2/HPO"/>
</dbReference>
<dbReference type="InterPro" id="IPR036938">
    <property type="entry name" value="PAP2/HPO_sf"/>
</dbReference>
<comment type="caution">
    <text evidence="2">The sequence shown here is derived from an EMBL/GenBank/DDBJ whole genome shotgun (WGS) entry which is preliminary data.</text>
</comment>
<keyword evidence="3" id="KW-1185">Reference proteome</keyword>
<organism evidence="2 3">
    <name type="scientific">Microvirga aerilata</name>
    <dbReference type="NCBI Taxonomy" id="670292"/>
    <lineage>
        <taxon>Bacteria</taxon>
        <taxon>Pseudomonadati</taxon>
        <taxon>Pseudomonadota</taxon>
        <taxon>Alphaproteobacteria</taxon>
        <taxon>Hyphomicrobiales</taxon>
        <taxon>Methylobacteriaceae</taxon>
        <taxon>Microvirga</taxon>
    </lineage>
</organism>
<proteinExistence type="predicted"/>
<evidence type="ECO:0000313" key="3">
    <source>
        <dbReference type="Proteomes" id="UP000605848"/>
    </source>
</evidence>
<name>A0A936ZAS2_9HYPH</name>
<dbReference type="CDD" id="cd03398">
    <property type="entry name" value="PAP2_haloperoxidase"/>
    <property type="match status" value="1"/>
</dbReference>
<accession>A0A936ZAS2</accession>
<dbReference type="PANTHER" id="PTHR34599">
    <property type="entry name" value="PEROXIDASE-RELATED"/>
    <property type="match status" value="1"/>
</dbReference>
<dbReference type="AlphaFoldDB" id="A0A936ZAS2"/>
<dbReference type="InterPro" id="IPR052559">
    <property type="entry name" value="V-haloperoxidase"/>
</dbReference>
<dbReference type="Gene3D" id="1.10.606.20">
    <property type="match status" value="2"/>
</dbReference>
<evidence type="ECO:0000259" key="1">
    <source>
        <dbReference type="Pfam" id="PF01569"/>
    </source>
</evidence>
<reference evidence="2" key="1">
    <citation type="submission" date="2021-01" db="EMBL/GenBank/DDBJ databases">
        <title>Microvirga sp.</title>
        <authorList>
            <person name="Kim M.K."/>
        </authorList>
    </citation>
    <scope>NUCLEOTIDE SEQUENCE</scope>
    <source>
        <strain evidence="2">5420S-16</strain>
    </source>
</reference>
<dbReference type="Pfam" id="PF01569">
    <property type="entry name" value="PAP2"/>
    <property type="match status" value="2"/>
</dbReference>
<evidence type="ECO:0000313" key="2">
    <source>
        <dbReference type="EMBL" id="MBL0407226.1"/>
    </source>
</evidence>
<dbReference type="PANTHER" id="PTHR34599:SF1">
    <property type="entry name" value="PHOSPHATIDIC ACID PHOSPHATASE TYPE 2_HALOPEROXIDASE DOMAIN-CONTAINING PROTEIN"/>
    <property type="match status" value="1"/>
</dbReference>
<gene>
    <name evidence="2" type="ORF">JKG68_25175</name>
</gene>
<dbReference type="SUPFAM" id="SSF48317">
    <property type="entry name" value="Acid phosphatase/Vanadium-dependent haloperoxidase"/>
    <property type="match status" value="2"/>
</dbReference>